<proteinExistence type="predicted"/>
<dbReference type="Gene3D" id="1.10.260.100">
    <property type="match status" value="1"/>
</dbReference>
<feature type="region of interest" description="Disordered" evidence="1">
    <location>
        <begin position="504"/>
        <end position="525"/>
    </location>
</feature>
<dbReference type="SMART" id="SM00213">
    <property type="entry name" value="UBQ"/>
    <property type="match status" value="1"/>
</dbReference>
<dbReference type="GO" id="GO:0005829">
    <property type="term" value="C:cytosol"/>
    <property type="evidence" value="ECO:0007669"/>
    <property type="project" value="TreeGrafter"/>
</dbReference>
<dbReference type="InterPro" id="IPR000626">
    <property type="entry name" value="Ubiquitin-like_dom"/>
</dbReference>
<comment type="caution">
    <text evidence="4">The sequence shown here is derived from an EMBL/GenBank/DDBJ whole genome shotgun (WGS) entry which is preliminary data.</text>
</comment>
<feature type="compositionally biased region" description="Polar residues" evidence="1">
    <location>
        <begin position="342"/>
        <end position="357"/>
    </location>
</feature>
<dbReference type="InterPro" id="IPR015496">
    <property type="entry name" value="Ubiquilin"/>
</dbReference>
<dbReference type="CDD" id="cd16106">
    <property type="entry name" value="Ubl_Dsk2p_like"/>
    <property type="match status" value="1"/>
</dbReference>
<dbReference type="AlphaFoldDB" id="A0AAN9EWT3"/>
<dbReference type="Pfam" id="PF23195">
    <property type="entry name" value="UBQLN1"/>
    <property type="match status" value="2"/>
</dbReference>
<dbReference type="PANTHER" id="PTHR10677">
    <property type="entry name" value="UBIQUILIN"/>
    <property type="match status" value="1"/>
</dbReference>
<dbReference type="Pfam" id="PF00240">
    <property type="entry name" value="ubiquitin"/>
    <property type="match status" value="1"/>
</dbReference>
<evidence type="ECO:0000259" key="3">
    <source>
        <dbReference type="PROSITE" id="PS50053"/>
    </source>
</evidence>
<dbReference type="Proteomes" id="UP001359559">
    <property type="component" value="Unassembled WGS sequence"/>
</dbReference>
<feature type="region of interest" description="Disordered" evidence="1">
    <location>
        <begin position="323"/>
        <end position="418"/>
    </location>
</feature>
<gene>
    <name evidence="4" type="ORF">RJT34_30335</name>
</gene>
<dbReference type="PROSITE" id="PS50030">
    <property type="entry name" value="UBA"/>
    <property type="match status" value="1"/>
</dbReference>
<evidence type="ECO:0000256" key="1">
    <source>
        <dbReference type="SAM" id="MobiDB-lite"/>
    </source>
</evidence>
<feature type="compositionally biased region" description="Polar residues" evidence="1">
    <location>
        <begin position="382"/>
        <end position="392"/>
    </location>
</feature>
<dbReference type="InterPro" id="IPR006636">
    <property type="entry name" value="STI1_HS-bd"/>
</dbReference>
<evidence type="ECO:0000259" key="2">
    <source>
        <dbReference type="PROSITE" id="PS50030"/>
    </source>
</evidence>
<organism evidence="4 5">
    <name type="scientific">Clitoria ternatea</name>
    <name type="common">Butterfly pea</name>
    <dbReference type="NCBI Taxonomy" id="43366"/>
    <lineage>
        <taxon>Eukaryota</taxon>
        <taxon>Viridiplantae</taxon>
        <taxon>Streptophyta</taxon>
        <taxon>Embryophyta</taxon>
        <taxon>Tracheophyta</taxon>
        <taxon>Spermatophyta</taxon>
        <taxon>Magnoliopsida</taxon>
        <taxon>eudicotyledons</taxon>
        <taxon>Gunneridae</taxon>
        <taxon>Pentapetalae</taxon>
        <taxon>rosids</taxon>
        <taxon>fabids</taxon>
        <taxon>Fabales</taxon>
        <taxon>Fabaceae</taxon>
        <taxon>Papilionoideae</taxon>
        <taxon>50 kb inversion clade</taxon>
        <taxon>NPAAA clade</taxon>
        <taxon>indigoferoid/millettioid clade</taxon>
        <taxon>Phaseoleae</taxon>
        <taxon>Clitoria</taxon>
    </lineage>
</organism>
<dbReference type="FunFam" id="3.10.20.90:FF:000183">
    <property type="entry name" value="Ubiquitin domain-containing protein DSK2b"/>
    <property type="match status" value="1"/>
</dbReference>
<dbReference type="GO" id="GO:0005634">
    <property type="term" value="C:nucleus"/>
    <property type="evidence" value="ECO:0007669"/>
    <property type="project" value="UniProtKB-ARBA"/>
</dbReference>
<dbReference type="CDD" id="cd14399">
    <property type="entry name" value="UBA_PLICs"/>
    <property type="match status" value="1"/>
</dbReference>
<dbReference type="EMBL" id="JAYKXN010000008">
    <property type="protein sequence ID" value="KAK7262755.1"/>
    <property type="molecule type" value="Genomic_DNA"/>
</dbReference>
<name>A0AAN9EWT3_CLITE</name>
<dbReference type="SUPFAM" id="SSF54236">
    <property type="entry name" value="Ubiquitin-like"/>
    <property type="match status" value="1"/>
</dbReference>
<dbReference type="InterPro" id="IPR029071">
    <property type="entry name" value="Ubiquitin-like_domsf"/>
</dbReference>
<dbReference type="PROSITE" id="PS50053">
    <property type="entry name" value="UBIQUITIN_2"/>
    <property type="match status" value="1"/>
</dbReference>
<keyword evidence="5" id="KW-1185">Reference proteome</keyword>
<dbReference type="Gene3D" id="3.10.20.90">
    <property type="entry name" value="Phosphatidylinositol 3-kinase Catalytic Subunit, Chain A, domain 1"/>
    <property type="match status" value="1"/>
</dbReference>
<dbReference type="FunFam" id="1.10.260.100:FF:000005">
    <property type="entry name" value="Ubiquitin domain-containing protein DSK2b"/>
    <property type="match status" value="1"/>
</dbReference>
<dbReference type="FunFam" id="1.10.8.10:FF:000042">
    <property type="entry name" value="Ubiquitin domain-containing protein DSK2b"/>
    <property type="match status" value="1"/>
</dbReference>
<dbReference type="Gene3D" id="1.10.8.10">
    <property type="entry name" value="DNA helicase RuvA subunit, C-terminal domain"/>
    <property type="match status" value="1"/>
</dbReference>
<dbReference type="SMART" id="SM00165">
    <property type="entry name" value="UBA"/>
    <property type="match status" value="1"/>
</dbReference>
<dbReference type="InterPro" id="IPR015940">
    <property type="entry name" value="UBA"/>
</dbReference>
<protein>
    <submittedName>
        <fullName evidence="4">Uncharacterized protein</fullName>
    </submittedName>
</protein>
<feature type="domain" description="Ubiquitin-like" evidence="3">
    <location>
        <begin position="73"/>
        <end position="142"/>
    </location>
</feature>
<feature type="compositionally biased region" description="Low complexity" evidence="1">
    <location>
        <begin position="504"/>
        <end position="514"/>
    </location>
</feature>
<dbReference type="InterPro" id="IPR009060">
    <property type="entry name" value="UBA-like_sf"/>
</dbReference>
<sequence length="599" mass="64349">MSRLHVLQLQLSPRSGVRILFSDRSRVRVWFLFRFDSIQSPRERDSDAPPARLVVRFAMGGDGAVEGAEGVNVNLNVRCSNGSKFSVQVSLDSTVGSFKDLVARHCDIPVEQQRLIYKGRVLKDDQSLQSYGLEADHTVHLVRGFAPANTTGGTNASSTHTTTNNNRGAGANDGGGLGGLGLGASPFAGLGINGTGGSGLFGEGFPDLEQMQQPFISNPNLMREIMNTPAMQNLINNPEIVRNLIMNNPQMQELMDRNPELAHILNDPSTLRQTLEATRNPEIMREMMRNTDRAMSNIESSPEGFNMLRRMYENVQEPFLNATTMAGNSGNHSAAIPGTHGGQTRDQPTNASTTSWEATAGSPLPNTNPLPNPWSSTGTGGAQNNNRRSTTGGDARPQGPTGLGGLGLPDLEGMLGGGATAMPDPALLTQLMQNPAISQMMQSMLSNPQTLNQILGANTEQQRSMPDLDSLREVMQNPEFLRLFSSPETLQQLMSFQQALLSQLGQQQSTRESGQTGGGTGPLNNLGLEMLSSMFGGLGAGSLAVPNRSNEPPEQLYATQLLQLQEMGFFDTQENIRALIATSGNVHAAVERLLGNSGQ</sequence>
<evidence type="ECO:0000313" key="5">
    <source>
        <dbReference type="Proteomes" id="UP001359559"/>
    </source>
</evidence>
<dbReference type="SUPFAM" id="SSF46934">
    <property type="entry name" value="UBA-like"/>
    <property type="match status" value="1"/>
</dbReference>
<dbReference type="GO" id="GO:0031593">
    <property type="term" value="F:polyubiquitin modification-dependent protein binding"/>
    <property type="evidence" value="ECO:0007669"/>
    <property type="project" value="TreeGrafter"/>
</dbReference>
<feature type="domain" description="UBA" evidence="2">
    <location>
        <begin position="551"/>
        <end position="596"/>
    </location>
</feature>
<dbReference type="SMART" id="SM00727">
    <property type="entry name" value="STI1"/>
    <property type="match status" value="4"/>
</dbReference>
<accession>A0AAN9EWT3</accession>
<feature type="compositionally biased region" description="Polar residues" evidence="1">
    <location>
        <begin position="323"/>
        <end position="332"/>
    </location>
</feature>
<reference evidence="4 5" key="1">
    <citation type="submission" date="2024-01" db="EMBL/GenBank/DDBJ databases">
        <title>The genomes of 5 underutilized Papilionoideae crops provide insights into root nodulation and disease resistance.</title>
        <authorList>
            <person name="Yuan L."/>
        </authorList>
    </citation>
    <scope>NUCLEOTIDE SEQUENCE [LARGE SCALE GENOMIC DNA]</scope>
    <source>
        <strain evidence="4">LY-2023</strain>
        <tissue evidence="4">Leaf</tissue>
    </source>
</reference>
<dbReference type="Pfam" id="PF00627">
    <property type="entry name" value="UBA"/>
    <property type="match status" value="1"/>
</dbReference>
<dbReference type="GO" id="GO:0006511">
    <property type="term" value="P:ubiquitin-dependent protein catabolic process"/>
    <property type="evidence" value="ECO:0007669"/>
    <property type="project" value="TreeGrafter"/>
</dbReference>
<evidence type="ECO:0000313" key="4">
    <source>
        <dbReference type="EMBL" id="KAK7262755.1"/>
    </source>
</evidence>
<dbReference type="PANTHER" id="PTHR10677:SF58">
    <property type="entry name" value="UBIQUILIN-RELATED"/>
    <property type="match status" value="1"/>
</dbReference>